<proteinExistence type="inferred from homology"/>
<comment type="similarity">
    <text evidence="4">Belongs to the SprT family.</text>
</comment>
<dbReference type="EMBL" id="FUXI01000017">
    <property type="protein sequence ID" value="SJZ83608.1"/>
    <property type="molecule type" value="Genomic_DNA"/>
</dbReference>
<gene>
    <name evidence="6" type="ORF">SAMN02745116_01565</name>
</gene>
<feature type="binding site" evidence="4">
    <location>
        <position position="71"/>
    </location>
    <ligand>
        <name>Zn(2+)</name>
        <dbReference type="ChEBI" id="CHEBI:29105"/>
    </ligand>
</feature>
<evidence type="ECO:0000256" key="4">
    <source>
        <dbReference type="HAMAP-Rule" id="MF_00745"/>
    </source>
</evidence>
<keyword evidence="1 4" id="KW-0963">Cytoplasm</keyword>
<comment type="cofactor">
    <cofactor evidence="4">
        <name>Zn(2+)</name>
        <dbReference type="ChEBI" id="CHEBI:29105"/>
    </cofactor>
    <text evidence="4">Binds 1 zinc ion.</text>
</comment>
<evidence type="ECO:0000313" key="7">
    <source>
        <dbReference type="Proteomes" id="UP000190328"/>
    </source>
</evidence>
<dbReference type="InterPro" id="IPR023524">
    <property type="entry name" value="Uncharacterised_SprT-like"/>
</dbReference>
<name>A0A1T4NXU1_9ENTE</name>
<dbReference type="GO" id="GO:0008270">
    <property type="term" value="F:zinc ion binding"/>
    <property type="evidence" value="ECO:0007669"/>
    <property type="project" value="UniProtKB-UniRule"/>
</dbReference>
<dbReference type="AlphaFoldDB" id="A0A1T4NXU1"/>
<evidence type="ECO:0000313" key="6">
    <source>
        <dbReference type="EMBL" id="SJZ83608.1"/>
    </source>
</evidence>
<dbReference type="Gene3D" id="3.30.2010.10">
    <property type="entry name" value="Metalloproteases ('zincins'), catalytic domain"/>
    <property type="match status" value="1"/>
</dbReference>
<dbReference type="STRING" id="263852.SAMN02745116_01565"/>
<protein>
    <recommendedName>
        <fullName evidence="4">Protein SprT-like</fullName>
    </recommendedName>
</protein>
<dbReference type="Proteomes" id="UP000190328">
    <property type="component" value="Unassembled WGS sequence"/>
</dbReference>
<feature type="binding site" evidence="4">
    <location>
        <position position="67"/>
    </location>
    <ligand>
        <name>Zn(2+)</name>
        <dbReference type="ChEBI" id="CHEBI:29105"/>
    </ligand>
</feature>
<dbReference type="HAMAP" id="MF_00745">
    <property type="entry name" value="SprT_like"/>
    <property type="match status" value="1"/>
</dbReference>
<dbReference type="OrthoDB" id="9799909at2"/>
<dbReference type="SMART" id="SM00731">
    <property type="entry name" value="SprT"/>
    <property type="match status" value="1"/>
</dbReference>
<dbReference type="RefSeq" id="WP_078807498.1">
    <property type="nucleotide sequence ID" value="NZ_FUXI01000017.1"/>
</dbReference>
<comment type="subcellular location">
    <subcellularLocation>
        <location evidence="4">Cytoplasm</location>
    </subcellularLocation>
</comment>
<evidence type="ECO:0000256" key="3">
    <source>
        <dbReference type="ARBA" id="ARBA00022833"/>
    </source>
</evidence>
<accession>A0A1T4NXU1</accession>
<dbReference type="GO" id="GO:0006950">
    <property type="term" value="P:response to stress"/>
    <property type="evidence" value="ECO:0007669"/>
    <property type="project" value="UniProtKB-ARBA"/>
</dbReference>
<keyword evidence="2 4" id="KW-0479">Metal-binding</keyword>
<dbReference type="Pfam" id="PF10263">
    <property type="entry name" value="SprT-like"/>
    <property type="match status" value="1"/>
</dbReference>
<evidence type="ECO:0000256" key="1">
    <source>
        <dbReference type="ARBA" id="ARBA00022490"/>
    </source>
</evidence>
<keyword evidence="7" id="KW-1185">Reference proteome</keyword>
<evidence type="ECO:0000256" key="2">
    <source>
        <dbReference type="ARBA" id="ARBA00022723"/>
    </source>
</evidence>
<organism evidence="6 7">
    <name type="scientific">Pilibacter termitis</name>
    <dbReference type="NCBI Taxonomy" id="263852"/>
    <lineage>
        <taxon>Bacteria</taxon>
        <taxon>Bacillati</taxon>
        <taxon>Bacillota</taxon>
        <taxon>Bacilli</taxon>
        <taxon>Lactobacillales</taxon>
        <taxon>Enterococcaceae</taxon>
        <taxon>Pilibacter</taxon>
    </lineage>
</organism>
<reference evidence="6 7" key="1">
    <citation type="submission" date="2017-02" db="EMBL/GenBank/DDBJ databases">
        <authorList>
            <person name="Peterson S.W."/>
        </authorList>
    </citation>
    <scope>NUCLEOTIDE SEQUENCE [LARGE SCALE GENOMIC DNA]</scope>
    <source>
        <strain evidence="6 7">ATCC BAA-1030</strain>
    </source>
</reference>
<sequence length="144" mass="17010">MTEEELQSFVEKISFESFQRPFFHKAKWNNRLKTTGGRYDLKTHDLDFNPKVLEVHGEEIFSKIIKHELCHYHLHLQGQGFQHKDSTFKQLLKQVGGLRFTPPIEEKKRLTYQCKKCGQLFFRQRKMNTKKYACGKCGGGIVKM</sequence>
<dbReference type="InterPro" id="IPR006640">
    <property type="entry name" value="SprT-like_domain"/>
</dbReference>
<evidence type="ECO:0000259" key="5">
    <source>
        <dbReference type="SMART" id="SM00731"/>
    </source>
</evidence>
<keyword evidence="3 4" id="KW-0862">Zinc</keyword>
<feature type="domain" description="SprT-like" evidence="5">
    <location>
        <begin position="4"/>
        <end position="144"/>
    </location>
</feature>
<dbReference type="NCBIfam" id="NF003339">
    <property type="entry name" value="PRK04351.1"/>
    <property type="match status" value="1"/>
</dbReference>
<dbReference type="GO" id="GO:0005737">
    <property type="term" value="C:cytoplasm"/>
    <property type="evidence" value="ECO:0007669"/>
    <property type="project" value="UniProtKB-SubCell"/>
</dbReference>
<feature type="active site" evidence="4">
    <location>
        <position position="68"/>
    </location>
</feature>